<keyword evidence="3" id="KW-1185">Reference proteome</keyword>
<reference evidence="2 3" key="1">
    <citation type="journal article" date="2021" name="BMC Genomics">
        <title>Telomere-to-telomere genome assembly of asparaginase-producing Trichoderma simmonsii.</title>
        <authorList>
            <person name="Chung D."/>
            <person name="Kwon Y.M."/>
            <person name="Yang Y."/>
        </authorList>
    </citation>
    <scope>NUCLEOTIDE SEQUENCE [LARGE SCALE GENOMIC DNA]</scope>
    <source>
        <strain evidence="2 3">GH-Sj1</strain>
    </source>
</reference>
<organism evidence="2 3">
    <name type="scientific">Trichoderma simmonsii</name>
    <dbReference type="NCBI Taxonomy" id="1491479"/>
    <lineage>
        <taxon>Eukaryota</taxon>
        <taxon>Fungi</taxon>
        <taxon>Dikarya</taxon>
        <taxon>Ascomycota</taxon>
        <taxon>Pezizomycotina</taxon>
        <taxon>Sordariomycetes</taxon>
        <taxon>Hypocreomycetidae</taxon>
        <taxon>Hypocreales</taxon>
        <taxon>Hypocreaceae</taxon>
        <taxon>Trichoderma</taxon>
    </lineage>
</organism>
<evidence type="ECO:0000313" key="2">
    <source>
        <dbReference type="EMBL" id="QYT04037.1"/>
    </source>
</evidence>
<protein>
    <submittedName>
        <fullName evidence="2">Uncharacterized protein</fullName>
    </submittedName>
</protein>
<gene>
    <name evidence="2" type="ORF">H0G86_010972</name>
</gene>
<dbReference type="EMBL" id="CP075869">
    <property type="protein sequence ID" value="QYT04037.1"/>
    <property type="molecule type" value="Genomic_DNA"/>
</dbReference>
<dbReference type="Proteomes" id="UP000826661">
    <property type="component" value="Chromosome VI"/>
</dbReference>
<evidence type="ECO:0000256" key="1">
    <source>
        <dbReference type="SAM" id="MobiDB-lite"/>
    </source>
</evidence>
<accession>A0A8G0LL67</accession>
<dbReference type="AlphaFoldDB" id="A0A8G0LL67"/>
<feature type="region of interest" description="Disordered" evidence="1">
    <location>
        <begin position="111"/>
        <end position="140"/>
    </location>
</feature>
<name>A0A8G0LL67_9HYPO</name>
<evidence type="ECO:0000313" key="3">
    <source>
        <dbReference type="Proteomes" id="UP000826661"/>
    </source>
</evidence>
<sequence>MPKASRPETFVLSKTDRKDFLLYLEYANPNYISLTAWGVQWEAAHGETRSASKHTYHVGCRLVQQHYQTCILVGAGGAKLPIDGTIIDWGTSAPDLGEALAHYQKMFKVQPLNPLKRPEPRRDNDDEGRDGGGSSGRTWTKQVYRDDYGGYYYIGQDEEYHQCDAKGKEIQSTEKNTGYRTSNPYHIVLVFSNAQKQTYYQRHGQPELCSLRKHSSGTYYFVDYKGRECNAQYVGSQPRWMNRKAISQSTGGQGSYTQTSKPTFLTDPKTGKPYYIDKYGKACWA</sequence>
<proteinExistence type="predicted"/>